<keyword evidence="3 4" id="KW-0732">Signal</keyword>
<keyword evidence="7" id="KW-1185">Reference proteome</keyword>
<feature type="chain" id="PRO_5012164470" evidence="4">
    <location>
        <begin position="23"/>
        <end position="330"/>
    </location>
</feature>
<dbReference type="OrthoDB" id="7808807at2"/>
<evidence type="ECO:0000256" key="2">
    <source>
        <dbReference type="ARBA" id="ARBA00010742"/>
    </source>
</evidence>
<dbReference type="PANTHER" id="PTHR30024:SF47">
    <property type="entry name" value="TAURINE-BINDING PERIPLASMIC PROTEIN"/>
    <property type="match status" value="1"/>
</dbReference>
<evidence type="ECO:0000313" key="6">
    <source>
        <dbReference type="EMBL" id="SJM65440.1"/>
    </source>
</evidence>
<dbReference type="Gene3D" id="3.40.190.10">
    <property type="entry name" value="Periplasmic binding protein-like II"/>
    <property type="match status" value="2"/>
</dbReference>
<comment type="subcellular location">
    <subcellularLocation>
        <location evidence="1">Periplasm</location>
    </subcellularLocation>
</comment>
<gene>
    <name evidence="6" type="ORF">CZ674_10500</name>
</gene>
<evidence type="ECO:0000256" key="3">
    <source>
        <dbReference type="ARBA" id="ARBA00022729"/>
    </source>
</evidence>
<evidence type="ECO:0000256" key="4">
    <source>
        <dbReference type="SAM" id="SignalP"/>
    </source>
</evidence>
<sequence length="330" mass="34630">MIKKLVASLAALAMIFGLAACAGSGKTEVKVGWIPSVNFIAWISAVQALEESENIDIELVEFSSSSAALVALQQGAVDMTTTGYNVFADGLAQSDMPLSYISGISTSGAFFIARDDAEIEDWSDLEGKVLGGSRGSAEYLHMNNSMAANGVVLGEDAEYLNFQNGTDVMLALRNGDIDATVSYEPLISETIAAGGVDVVPALQEDLYSASFEVSSGLLASDSFVAENPEAVDEILSVYTGKVDELQQDPQPAVDIYLSYAAGDRDVISAAADRVTLTYELPTDEMLAIGTALTESGQHSEDIGPKLATHLDYSHLEAATGKSASELGASE</sequence>
<dbReference type="EMBL" id="FUHU01000043">
    <property type="protein sequence ID" value="SJM65440.1"/>
    <property type="molecule type" value="Genomic_DNA"/>
</dbReference>
<evidence type="ECO:0000259" key="5">
    <source>
        <dbReference type="Pfam" id="PF09084"/>
    </source>
</evidence>
<dbReference type="PANTHER" id="PTHR30024">
    <property type="entry name" value="ALIPHATIC SULFONATES-BINDING PROTEIN-RELATED"/>
    <property type="match status" value="1"/>
</dbReference>
<comment type="similarity">
    <text evidence="2">Belongs to the bacterial solute-binding protein SsuA/TauA family.</text>
</comment>
<dbReference type="PROSITE" id="PS51257">
    <property type="entry name" value="PROKAR_LIPOPROTEIN"/>
    <property type="match status" value="1"/>
</dbReference>
<reference evidence="6 7" key="1">
    <citation type="submission" date="2017-02" db="EMBL/GenBank/DDBJ databases">
        <authorList>
            <person name="Peterson S.W."/>
        </authorList>
    </citation>
    <scope>NUCLEOTIDE SEQUENCE [LARGE SCALE GENOMIC DNA]</scope>
    <source>
        <strain evidence="6 7">LMG 22410</strain>
    </source>
</reference>
<evidence type="ECO:0000313" key="7">
    <source>
        <dbReference type="Proteomes" id="UP000195787"/>
    </source>
</evidence>
<accession>A0A1R4GB11</accession>
<organism evidence="6 7">
    <name type="scientific">Agrococcus casei LMG 22410</name>
    <dbReference type="NCBI Taxonomy" id="1255656"/>
    <lineage>
        <taxon>Bacteria</taxon>
        <taxon>Bacillati</taxon>
        <taxon>Actinomycetota</taxon>
        <taxon>Actinomycetes</taxon>
        <taxon>Micrococcales</taxon>
        <taxon>Microbacteriaceae</taxon>
        <taxon>Agrococcus</taxon>
    </lineage>
</organism>
<protein>
    <submittedName>
        <fullName evidence="6">ABC transporter substrate binding protein</fullName>
    </submittedName>
</protein>
<dbReference type="Pfam" id="PF09084">
    <property type="entry name" value="NMT1"/>
    <property type="match status" value="1"/>
</dbReference>
<dbReference type="SUPFAM" id="SSF53850">
    <property type="entry name" value="Periplasmic binding protein-like II"/>
    <property type="match status" value="1"/>
</dbReference>
<name>A0A1R4GB11_9MICO</name>
<dbReference type="GeneID" id="303173637"/>
<proteinExistence type="inferred from homology"/>
<feature type="signal peptide" evidence="4">
    <location>
        <begin position="1"/>
        <end position="22"/>
    </location>
</feature>
<evidence type="ECO:0000256" key="1">
    <source>
        <dbReference type="ARBA" id="ARBA00004418"/>
    </source>
</evidence>
<dbReference type="RefSeq" id="WP_086992505.1">
    <property type="nucleotide sequence ID" value="NZ_FUHU01000043.1"/>
</dbReference>
<dbReference type="InterPro" id="IPR015168">
    <property type="entry name" value="SsuA/THI5"/>
</dbReference>
<dbReference type="GO" id="GO:0042597">
    <property type="term" value="C:periplasmic space"/>
    <property type="evidence" value="ECO:0007669"/>
    <property type="project" value="UniProtKB-SubCell"/>
</dbReference>
<dbReference type="Proteomes" id="UP000195787">
    <property type="component" value="Unassembled WGS sequence"/>
</dbReference>
<feature type="domain" description="SsuA/THI5-like" evidence="5">
    <location>
        <begin position="52"/>
        <end position="251"/>
    </location>
</feature>
<dbReference type="AlphaFoldDB" id="A0A1R4GB11"/>